<reference evidence="4" key="1">
    <citation type="submission" date="2016-10" db="EMBL/GenBank/DDBJ databases">
        <authorList>
            <person name="Varghese N."/>
            <person name="Submissions S."/>
        </authorList>
    </citation>
    <scope>NUCLEOTIDE SEQUENCE [LARGE SCALE GENOMIC DNA]</scope>
    <source>
        <strain evidence="4">DSM 17298</strain>
    </source>
</reference>
<accession>A0A1H5Z1I7</accession>
<dbReference type="InterPro" id="IPR052957">
    <property type="entry name" value="Auxin_embryo_med"/>
</dbReference>
<protein>
    <recommendedName>
        <fullName evidence="2">Sacsin/Nov domain-containing protein</fullName>
    </recommendedName>
</protein>
<feature type="compositionally biased region" description="Basic and acidic residues" evidence="1">
    <location>
        <begin position="1328"/>
        <end position="1345"/>
    </location>
</feature>
<dbReference type="InterPro" id="IPR036890">
    <property type="entry name" value="HATPase_C_sf"/>
</dbReference>
<dbReference type="OrthoDB" id="1062081at2"/>
<dbReference type="PANTHER" id="PTHR32387:SF0">
    <property type="entry name" value="PROTEIN NO VEIN"/>
    <property type="match status" value="1"/>
</dbReference>
<dbReference type="Proteomes" id="UP000236736">
    <property type="component" value="Unassembled WGS sequence"/>
</dbReference>
<dbReference type="InterPro" id="IPR058210">
    <property type="entry name" value="SACS/Nov_dom"/>
</dbReference>
<sequence length="1531" mass="176663">MQLKLPKPNHEYKAILKDYWGVDIDKDELIGKYAPSKNGTQGFFTNCTTIEGKPLKYPEDKFPLRILIWANPLKILKSGGSYKFKVQFAAIDKRIQLNPFLLVTQRDCVISLDGTNGLEKNQPLNGSVDSKHISSLDSVINDIYNEKLNQINPFNVIDIAEAVEALAIDIYSENKRFIYELIQNADDAAVVDQSELMIEVKSGFVVLSHNGKPFDERDLRGLCGIGRGTKRDDEAKTGYKGIGFKSVFGQQDGLVYVKTNDLLFRFDRNHILQNGWNPKWGIQKNWEKTNQTKFKSPWQLIPILSDSTNNTDVDQILKSEKFTVKTAIKIRDESELARDINELFSDARFLLFLRKIHKVTLVHGNHKLCIKKESDDDIPGILSLYKNDINISNWYLRTGSYSIPPDIKKELQEDIKSPKKLQEMIRAELSFAFKLEADLKSISLLPSNESCIFTYLPTSVTEFGFPFLVNSNFLVDAGREKLHKDRIWNKWLFKVIGLELVKCCAEFAASVDFKRDYLKILLSDYLPESDPLKKWFNEGLKIGLEKVAFILNNDNQLVKISDIIIDEVGLLTRNIIPNQYIKEFVCTNYSLPGITEQNVLQIFPGSEKLKHYGAKTLSQSDLKKFLQSDLFLSNHQIDYNHNLINYLRQLDVNDLSGEWNYIIRNNTFIYTNEKELEKIPLVCFPVATFVTDFGTENTLIDQELYNSFSEDSVIIDWLKTFGVKEPSEIAYLEKEIIGKIESCINEDNFLDVTEFILRLHAAKEIEEAHYNGLRDLLLKTNNGWAKAKDCFLPAAYNPVIDFSANINGLTTVSTEYIGRYNAYEWKTLFIAIDVADDINILTNYKIQNTDDEFGGPFFTAAVAYGKEGHTYPHLVNTNLPQNYPAYITYFSFLTKTTQFKFSSIFWERLISKYSLSIEPNLTMYNSHGPNREARVYKLNSTVLKSIDLMRWGHFESNRVCIPSFIFWHLKSKQCIPTNKKTCLLASDVFANSEKIIELGGEYIPIIQVPKVLSKEWIHLIGLKSKLTLTDMLNILSSINNDTNEKGYFKRDNIRRVGLLYNEIINGLNELTIQEEKEIKDWAKKSKFLCNDFVSRKNSEVIWLRIEGFNEYNDKIPSILIPKNVTVNDKVEKLFSLFGIPIVDKCDYKVQEEKEDVKLSIKILEFLPALSLILRSRMKIKDEEEYLNKAYKSVENFKFYICKEILLILNYGDIEIKGSSVKYYLSDKGFYFTNSWQNPLERFNISHYFASFLKCNGLEQEIQLLLELSDYQVHEYLESVGLSLEMLKSLPIYASIQEKVISLKESIRPRKSSQANSSAEFGSSVEEDNSAKENNQDAGPKKDKDETEYDFIKEVENFISSELENTEWAEHIPELKNILELSKSHPKEKQKLYNLIAKLKLAKATIIQFDTADKDYNQLINGNEKYFVHSARGSFAYIHTNEILRMRDEGFKMALDFSSKTPIKIYQTAEEILSLNTNHLLAYQYEKTIDDLFDFCEHNLDANKHLLVIDRDNSRDKSNDIFKLLNPEDDYQ</sequence>
<dbReference type="EMBL" id="FNVR01000023">
    <property type="protein sequence ID" value="SEG30383.1"/>
    <property type="molecule type" value="Genomic_DNA"/>
</dbReference>
<evidence type="ECO:0000256" key="1">
    <source>
        <dbReference type="SAM" id="MobiDB-lite"/>
    </source>
</evidence>
<gene>
    <name evidence="3" type="ORF">SAMN03080598_03300</name>
</gene>
<organism evidence="3 4">
    <name type="scientific">Algoriphagus boritolerans DSM 17298 = JCM 18970</name>
    <dbReference type="NCBI Taxonomy" id="1120964"/>
    <lineage>
        <taxon>Bacteria</taxon>
        <taxon>Pseudomonadati</taxon>
        <taxon>Bacteroidota</taxon>
        <taxon>Cytophagia</taxon>
        <taxon>Cytophagales</taxon>
        <taxon>Cyclobacteriaceae</taxon>
        <taxon>Algoriphagus</taxon>
    </lineage>
</organism>
<dbReference type="STRING" id="1120964.GCA_001313265_04419"/>
<feature type="region of interest" description="Disordered" evidence="1">
    <location>
        <begin position="1311"/>
        <end position="1345"/>
    </location>
</feature>
<dbReference type="RefSeq" id="WP_103925909.1">
    <property type="nucleotide sequence ID" value="NZ_FNVR01000023.1"/>
</dbReference>
<feature type="domain" description="Sacsin/Nov" evidence="2">
    <location>
        <begin position="169"/>
        <end position="366"/>
    </location>
</feature>
<proteinExistence type="predicted"/>
<keyword evidence="4" id="KW-1185">Reference proteome</keyword>
<evidence type="ECO:0000259" key="2">
    <source>
        <dbReference type="Pfam" id="PF25794"/>
    </source>
</evidence>
<dbReference type="PANTHER" id="PTHR32387">
    <property type="entry name" value="WU:FJ29H11"/>
    <property type="match status" value="1"/>
</dbReference>
<name>A0A1H5Z1I7_9BACT</name>
<dbReference type="SUPFAM" id="SSF55874">
    <property type="entry name" value="ATPase domain of HSP90 chaperone/DNA topoisomerase II/histidine kinase"/>
    <property type="match status" value="1"/>
</dbReference>
<evidence type="ECO:0000313" key="3">
    <source>
        <dbReference type="EMBL" id="SEG30383.1"/>
    </source>
</evidence>
<evidence type="ECO:0000313" key="4">
    <source>
        <dbReference type="Proteomes" id="UP000236736"/>
    </source>
</evidence>
<feature type="compositionally biased region" description="Polar residues" evidence="1">
    <location>
        <begin position="1311"/>
        <end position="1320"/>
    </location>
</feature>
<dbReference type="Pfam" id="PF25794">
    <property type="entry name" value="SACS"/>
    <property type="match status" value="1"/>
</dbReference>
<dbReference type="Gene3D" id="3.30.565.10">
    <property type="entry name" value="Histidine kinase-like ATPase, C-terminal domain"/>
    <property type="match status" value="1"/>
</dbReference>
<dbReference type="NCBIfam" id="NF047352">
    <property type="entry name" value="P_loop_sacsin"/>
    <property type="match status" value="1"/>
</dbReference>